<dbReference type="EMBL" id="JMSE01001295">
    <property type="protein sequence ID" value="KDN62828.1"/>
    <property type="molecule type" value="Genomic_DNA"/>
</dbReference>
<organism evidence="3 4">
    <name type="scientific">Colletotrichum sublineola</name>
    <name type="common">Sorghum anthracnose fungus</name>
    <dbReference type="NCBI Taxonomy" id="1173701"/>
    <lineage>
        <taxon>Eukaryota</taxon>
        <taxon>Fungi</taxon>
        <taxon>Dikarya</taxon>
        <taxon>Ascomycota</taxon>
        <taxon>Pezizomycotina</taxon>
        <taxon>Sordariomycetes</taxon>
        <taxon>Hypocreomycetidae</taxon>
        <taxon>Glomerellales</taxon>
        <taxon>Glomerellaceae</taxon>
        <taxon>Colletotrichum</taxon>
        <taxon>Colletotrichum graminicola species complex</taxon>
    </lineage>
</organism>
<dbReference type="AlphaFoldDB" id="A0A066X110"/>
<evidence type="ECO:0000256" key="2">
    <source>
        <dbReference type="SAM" id="SignalP"/>
    </source>
</evidence>
<feature type="region of interest" description="Disordered" evidence="1">
    <location>
        <begin position="93"/>
        <end position="196"/>
    </location>
</feature>
<reference evidence="4" key="1">
    <citation type="journal article" date="2014" name="Genome Announc.">
        <title>Draft genome sequence of Colletotrichum sublineola, a destructive pathogen of cultivated sorghum.</title>
        <authorList>
            <person name="Baroncelli R."/>
            <person name="Sanz-Martin J.M."/>
            <person name="Rech G.E."/>
            <person name="Sukno S.A."/>
            <person name="Thon M.R."/>
        </authorList>
    </citation>
    <scope>NUCLEOTIDE SEQUENCE [LARGE SCALE GENOMIC DNA]</scope>
    <source>
        <strain evidence="4">TX430BB</strain>
    </source>
</reference>
<feature type="signal peptide" evidence="2">
    <location>
        <begin position="1"/>
        <end position="19"/>
    </location>
</feature>
<proteinExistence type="predicted"/>
<keyword evidence="2" id="KW-0732">Signal</keyword>
<accession>A0A066X110</accession>
<feature type="compositionally biased region" description="Basic and acidic residues" evidence="1">
    <location>
        <begin position="113"/>
        <end position="151"/>
    </location>
</feature>
<dbReference type="Proteomes" id="UP000027238">
    <property type="component" value="Unassembled WGS sequence"/>
</dbReference>
<keyword evidence="4" id="KW-1185">Reference proteome</keyword>
<feature type="compositionally biased region" description="Acidic residues" evidence="1">
    <location>
        <begin position="178"/>
        <end position="196"/>
    </location>
</feature>
<evidence type="ECO:0000256" key="1">
    <source>
        <dbReference type="SAM" id="MobiDB-lite"/>
    </source>
</evidence>
<protein>
    <submittedName>
        <fullName evidence="3">Uncharacterized protein</fullName>
    </submittedName>
</protein>
<name>A0A066X110_COLSU</name>
<evidence type="ECO:0000313" key="3">
    <source>
        <dbReference type="EMBL" id="KDN62828.1"/>
    </source>
</evidence>
<comment type="caution">
    <text evidence="3">The sequence shown here is derived from an EMBL/GenBank/DDBJ whole genome shotgun (WGS) entry which is preliminary data.</text>
</comment>
<dbReference type="HOGENOM" id="CLU_1390149_0_0_1"/>
<gene>
    <name evidence="3" type="ORF">CSUB01_10395</name>
</gene>
<sequence length="196" mass="21911">MKLNFALLAVAAVLLPAEAARDAETANYGVCGTEKNGEFKYSASLTQKVCQTNNRVASRNLRPTCALTESCNEWSKICRGGDKRSRGRCFGREFGHPPGGDESDDSYYKKHGKFPDRMPNEKPKNQPDEMPKEKPDNQLDEKVGHQRRADPDNPFDFPESDGEEDEDIDRDPVSVLDFESDGEESDDDTGDDSRDD</sequence>
<evidence type="ECO:0000313" key="4">
    <source>
        <dbReference type="Proteomes" id="UP000027238"/>
    </source>
</evidence>
<feature type="chain" id="PRO_5001634363" evidence="2">
    <location>
        <begin position="20"/>
        <end position="196"/>
    </location>
</feature>
<feature type="compositionally biased region" description="Acidic residues" evidence="1">
    <location>
        <begin position="158"/>
        <end position="169"/>
    </location>
</feature>